<dbReference type="Pfam" id="PF00512">
    <property type="entry name" value="HisKA"/>
    <property type="match status" value="1"/>
</dbReference>
<evidence type="ECO:0000256" key="1">
    <source>
        <dbReference type="ARBA" id="ARBA00000085"/>
    </source>
</evidence>
<keyword evidence="11" id="KW-1185">Reference proteome</keyword>
<dbReference type="GO" id="GO:0005524">
    <property type="term" value="F:ATP binding"/>
    <property type="evidence" value="ECO:0007669"/>
    <property type="project" value="UniProtKB-KW"/>
</dbReference>
<dbReference type="Pfam" id="PF00672">
    <property type="entry name" value="HAMP"/>
    <property type="match status" value="1"/>
</dbReference>
<dbReference type="PANTHER" id="PTHR44936">
    <property type="entry name" value="SENSOR PROTEIN CREC"/>
    <property type="match status" value="1"/>
</dbReference>
<name>A0A975XVF2_9RHOO</name>
<feature type="domain" description="HAMP" evidence="9">
    <location>
        <begin position="187"/>
        <end position="239"/>
    </location>
</feature>
<dbReference type="SMART" id="SM00387">
    <property type="entry name" value="HATPase_c"/>
    <property type="match status" value="1"/>
</dbReference>
<reference evidence="10" key="1">
    <citation type="submission" date="2020-11" db="EMBL/GenBank/DDBJ databases">
        <title>Azospira inquinata sp. nov.</title>
        <authorList>
            <person name="Moe W.M."/>
            <person name="Mikes M.C."/>
        </authorList>
    </citation>
    <scope>NUCLEOTIDE SEQUENCE</scope>
    <source>
        <strain evidence="10">Azo-3</strain>
    </source>
</reference>
<dbReference type="Pfam" id="PF02518">
    <property type="entry name" value="HATPase_c"/>
    <property type="match status" value="1"/>
</dbReference>
<keyword evidence="6" id="KW-0067">ATP-binding</keyword>
<keyword evidence="7" id="KW-0812">Transmembrane</keyword>
<dbReference type="EMBL" id="CP064782">
    <property type="protein sequence ID" value="QWT49788.1"/>
    <property type="molecule type" value="Genomic_DNA"/>
</dbReference>
<keyword evidence="5" id="KW-0418">Kinase</keyword>
<evidence type="ECO:0000256" key="7">
    <source>
        <dbReference type="SAM" id="Phobius"/>
    </source>
</evidence>
<feature type="transmembrane region" description="Helical" evidence="7">
    <location>
        <begin position="168"/>
        <end position="186"/>
    </location>
</feature>
<evidence type="ECO:0000256" key="3">
    <source>
        <dbReference type="ARBA" id="ARBA00022679"/>
    </source>
</evidence>
<dbReference type="InterPro" id="IPR003594">
    <property type="entry name" value="HATPase_dom"/>
</dbReference>
<dbReference type="InterPro" id="IPR003661">
    <property type="entry name" value="HisK_dim/P_dom"/>
</dbReference>
<dbReference type="RefSeq" id="WP_216125639.1">
    <property type="nucleotide sequence ID" value="NZ_CP064782.1"/>
</dbReference>
<dbReference type="PANTHER" id="PTHR44936:SF10">
    <property type="entry name" value="SENSOR PROTEIN RSTB"/>
    <property type="match status" value="1"/>
</dbReference>
<dbReference type="EC" id="2.7.13.3" evidence="2"/>
<dbReference type="InterPro" id="IPR003660">
    <property type="entry name" value="HAMP_dom"/>
</dbReference>
<dbReference type="GO" id="GO:0000155">
    <property type="term" value="F:phosphorelay sensor kinase activity"/>
    <property type="evidence" value="ECO:0007669"/>
    <property type="project" value="InterPro"/>
</dbReference>
<dbReference type="Proteomes" id="UP000683428">
    <property type="component" value="Chromosome"/>
</dbReference>
<proteinExistence type="predicted"/>
<dbReference type="SMART" id="SM00388">
    <property type="entry name" value="HisKA"/>
    <property type="match status" value="1"/>
</dbReference>
<dbReference type="CDD" id="cd06225">
    <property type="entry name" value="HAMP"/>
    <property type="match status" value="1"/>
</dbReference>
<sequence length="460" mass="51278">MGIPLTPPEEEKGSDRQARGRYSLSRLFFNFYLLAMGSFVGVAMIADFAISTALQGITDDYSRRFMRGTIVLVEQELKRHPRSQWHKEILVLDNKFAYPLALVTPEEVKLSAKQQAKLTVGDIGIDSQSDVMYHPIQGTGLVLKVGPLSPDMNPEYQRTIPLELRIRLLTWSGIGLICAVLVWMWIRPIWRDLESLRQTARSLGDGCLDVRAPPARSTMFGLLSETLNRMADRIQTLIASQRELSSAISHELRTPIARLRFALEMLSGTDERSERERLWRGMEGDLEELDNLIDSSLTHARFVREGAALNPVPTDLAHWLEGQVEELRVLAPTLAVTLDLGALAGAPAVALDKKSLPYAVRNLMRNAFKYAKSRVQVSAELKGDQALIHVDDDGIGVAEEDRERIFDAFTRLDRSRDRASGGYGLGLAIVRQVMEAHGGRALAETSPLGGARFTLIWPRA</sequence>
<dbReference type="CDD" id="cd00082">
    <property type="entry name" value="HisKA"/>
    <property type="match status" value="1"/>
</dbReference>
<evidence type="ECO:0000259" key="9">
    <source>
        <dbReference type="PROSITE" id="PS50885"/>
    </source>
</evidence>
<dbReference type="AlphaFoldDB" id="A0A975XVF2"/>
<accession>A0A975XVF2</accession>
<feature type="transmembrane region" description="Helical" evidence="7">
    <location>
        <begin position="31"/>
        <end position="57"/>
    </location>
</feature>
<dbReference type="PROSITE" id="PS50109">
    <property type="entry name" value="HIS_KIN"/>
    <property type="match status" value="1"/>
</dbReference>
<evidence type="ECO:0000256" key="6">
    <source>
        <dbReference type="ARBA" id="ARBA00022840"/>
    </source>
</evidence>
<keyword evidence="4" id="KW-0547">Nucleotide-binding</keyword>
<gene>
    <name evidence="10" type="ORF">Azoinq_04015</name>
</gene>
<protein>
    <recommendedName>
        <fullName evidence="2">histidine kinase</fullName>
        <ecNumber evidence="2">2.7.13.3</ecNumber>
    </recommendedName>
</protein>
<evidence type="ECO:0000256" key="5">
    <source>
        <dbReference type="ARBA" id="ARBA00022777"/>
    </source>
</evidence>
<comment type="catalytic activity">
    <reaction evidence="1">
        <text>ATP + protein L-histidine = ADP + protein N-phospho-L-histidine.</text>
        <dbReference type="EC" id="2.7.13.3"/>
    </reaction>
</comment>
<evidence type="ECO:0000259" key="8">
    <source>
        <dbReference type="PROSITE" id="PS50109"/>
    </source>
</evidence>
<evidence type="ECO:0000256" key="4">
    <source>
        <dbReference type="ARBA" id="ARBA00022741"/>
    </source>
</evidence>
<keyword evidence="3" id="KW-0808">Transferase</keyword>
<organism evidence="10 11">
    <name type="scientific">Azospira inquinata</name>
    <dbReference type="NCBI Taxonomy" id="2785627"/>
    <lineage>
        <taxon>Bacteria</taxon>
        <taxon>Pseudomonadati</taxon>
        <taxon>Pseudomonadota</taxon>
        <taxon>Betaproteobacteria</taxon>
        <taxon>Rhodocyclales</taxon>
        <taxon>Rhodocyclaceae</taxon>
        <taxon>Azospira</taxon>
    </lineage>
</organism>
<dbReference type="KEGG" id="aiq:Azoinq_04015"/>
<dbReference type="SMART" id="SM00304">
    <property type="entry name" value="HAMP"/>
    <property type="match status" value="1"/>
</dbReference>
<evidence type="ECO:0000256" key="2">
    <source>
        <dbReference type="ARBA" id="ARBA00012438"/>
    </source>
</evidence>
<dbReference type="InterPro" id="IPR005467">
    <property type="entry name" value="His_kinase_dom"/>
</dbReference>
<dbReference type="InterPro" id="IPR050980">
    <property type="entry name" value="2C_sensor_his_kinase"/>
</dbReference>
<keyword evidence="7" id="KW-1133">Transmembrane helix</keyword>
<evidence type="ECO:0000313" key="11">
    <source>
        <dbReference type="Proteomes" id="UP000683428"/>
    </source>
</evidence>
<dbReference type="PROSITE" id="PS50885">
    <property type="entry name" value="HAMP"/>
    <property type="match status" value="1"/>
</dbReference>
<evidence type="ECO:0000313" key="10">
    <source>
        <dbReference type="EMBL" id="QWT49788.1"/>
    </source>
</evidence>
<keyword evidence="7" id="KW-0472">Membrane</keyword>
<dbReference type="GO" id="GO:0005886">
    <property type="term" value="C:plasma membrane"/>
    <property type="evidence" value="ECO:0007669"/>
    <property type="project" value="UniProtKB-SubCell"/>
</dbReference>
<feature type="domain" description="Histidine kinase" evidence="8">
    <location>
        <begin position="247"/>
        <end position="460"/>
    </location>
</feature>